<organism evidence="3 4">
    <name type="scientific">Bradymonas sediminis</name>
    <dbReference type="NCBI Taxonomy" id="1548548"/>
    <lineage>
        <taxon>Bacteria</taxon>
        <taxon>Deltaproteobacteria</taxon>
        <taxon>Bradymonadales</taxon>
        <taxon>Bradymonadaceae</taxon>
        <taxon>Bradymonas</taxon>
    </lineage>
</organism>
<dbReference type="GO" id="GO:0006313">
    <property type="term" value="P:DNA transposition"/>
    <property type="evidence" value="ECO:0007669"/>
    <property type="project" value="InterPro"/>
</dbReference>
<dbReference type="InterPro" id="IPR002514">
    <property type="entry name" value="Transposase_8"/>
</dbReference>
<dbReference type="InterPro" id="IPR001584">
    <property type="entry name" value="Integrase_cat-core"/>
</dbReference>
<dbReference type="InterPro" id="IPR050900">
    <property type="entry name" value="Transposase_IS3/IS150/IS904"/>
</dbReference>
<dbReference type="GO" id="GO:0003677">
    <property type="term" value="F:DNA binding"/>
    <property type="evidence" value="ECO:0007669"/>
    <property type="project" value="InterPro"/>
</dbReference>
<dbReference type="InterPro" id="IPR009057">
    <property type="entry name" value="Homeodomain-like_sf"/>
</dbReference>
<dbReference type="Gene3D" id="1.10.10.60">
    <property type="entry name" value="Homeodomain-like"/>
    <property type="match status" value="1"/>
</dbReference>
<feature type="domain" description="Integrase catalytic" evidence="2">
    <location>
        <begin position="224"/>
        <end position="386"/>
    </location>
</feature>
<dbReference type="SUPFAM" id="SSF53098">
    <property type="entry name" value="Ribonuclease H-like"/>
    <property type="match status" value="1"/>
</dbReference>
<proteinExistence type="predicted"/>
<dbReference type="GO" id="GO:0004803">
    <property type="term" value="F:transposase activity"/>
    <property type="evidence" value="ECO:0007669"/>
    <property type="project" value="InterPro"/>
</dbReference>
<evidence type="ECO:0000259" key="2">
    <source>
        <dbReference type="PROSITE" id="PS50994"/>
    </source>
</evidence>
<evidence type="ECO:0000313" key="4">
    <source>
        <dbReference type="Proteomes" id="UP000249799"/>
    </source>
</evidence>
<dbReference type="PANTHER" id="PTHR46889">
    <property type="entry name" value="TRANSPOSASE INSF FOR INSERTION SEQUENCE IS3B-RELATED"/>
    <property type="match status" value="1"/>
</dbReference>
<evidence type="ECO:0000313" key="3">
    <source>
        <dbReference type="EMBL" id="AWV88600.1"/>
    </source>
</evidence>
<dbReference type="InterPro" id="IPR012337">
    <property type="entry name" value="RNaseH-like_sf"/>
</dbReference>
<dbReference type="PANTHER" id="PTHR46889:SF4">
    <property type="entry name" value="TRANSPOSASE INSO FOR INSERTION SEQUENCE ELEMENT IS911B-RELATED"/>
    <property type="match status" value="1"/>
</dbReference>
<sequence>MNEKPKRPRFTEEFKADAVRLAMSESVPTARVARDLGVHPNTLYNWVAKHRAEHAGERPTDTVSDDEREELRRLRREVRILKEEREILKKGGSLLRQGVPVTQRYRFINEEKANHPVRTLCRVMRVSRSGFYDWQKRPLSKRARENAALLVQIDEIFEANHKRYGFRRVLRVLLARGHHVGKHRIARLMRENGLFARKRRAFCRTTDSRHIYDVALNKLNREFTAAAPNQAWVGDITYVPTAEGWLYLAVLIDLYSRRVVGWAMSRYIDKKLALGALDMALNHRRPEAGFIHHTDRGSPYAADDYQGALKHAQATVSMSRKGNCWDDAPSESFFSTLKTELIYREEFATRDAARHAILRYLMWYNAHRLHSFNDYVSPMQFERFMLTNDEAA</sequence>
<dbReference type="OrthoDB" id="9766656at2"/>
<name>A0A2Z4FI75_9DELT</name>
<dbReference type="InterPro" id="IPR048020">
    <property type="entry name" value="Transpos_IS3"/>
</dbReference>
<dbReference type="Proteomes" id="UP000249799">
    <property type="component" value="Chromosome"/>
</dbReference>
<dbReference type="EMBL" id="CP030032">
    <property type="protein sequence ID" value="AWV88600.1"/>
    <property type="molecule type" value="Genomic_DNA"/>
</dbReference>
<dbReference type="SUPFAM" id="SSF46689">
    <property type="entry name" value="Homeodomain-like"/>
    <property type="match status" value="1"/>
</dbReference>
<feature type="coiled-coil region" evidence="1">
    <location>
        <begin position="64"/>
        <end position="91"/>
    </location>
</feature>
<dbReference type="Gene3D" id="3.30.420.10">
    <property type="entry name" value="Ribonuclease H-like superfamily/Ribonuclease H"/>
    <property type="match status" value="1"/>
</dbReference>
<dbReference type="InterPro" id="IPR036397">
    <property type="entry name" value="RNaseH_sf"/>
</dbReference>
<dbReference type="NCBIfam" id="NF033516">
    <property type="entry name" value="transpos_IS3"/>
    <property type="match status" value="1"/>
</dbReference>
<gene>
    <name evidence="3" type="ORF">DN745_04315</name>
</gene>
<dbReference type="AlphaFoldDB" id="A0A2Z4FI75"/>
<reference evidence="3 4" key="1">
    <citation type="submission" date="2018-06" db="EMBL/GenBank/DDBJ databases">
        <title>Lujinxingia sediminis gen. nov. sp. nov., a new facultative anaerobic member of the class Deltaproteobacteria, and proposal of Lujinxingaceae fam. nov.</title>
        <authorList>
            <person name="Guo L.-Y."/>
            <person name="Li C.-M."/>
            <person name="Wang S."/>
            <person name="Du Z.-J."/>
        </authorList>
    </citation>
    <scope>NUCLEOTIDE SEQUENCE [LARGE SCALE GENOMIC DNA]</scope>
    <source>
        <strain evidence="3 4">FA350</strain>
    </source>
</reference>
<dbReference type="KEGG" id="bsed:DN745_04315"/>
<accession>A0A2Z4FI75</accession>
<dbReference type="InterPro" id="IPR025948">
    <property type="entry name" value="HTH-like_dom"/>
</dbReference>
<dbReference type="Pfam" id="PF01527">
    <property type="entry name" value="HTH_Tnp_1"/>
    <property type="match status" value="1"/>
</dbReference>
<evidence type="ECO:0000256" key="1">
    <source>
        <dbReference type="SAM" id="Coils"/>
    </source>
</evidence>
<protein>
    <submittedName>
        <fullName evidence="3">IS3 family transposase</fullName>
    </submittedName>
</protein>
<keyword evidence="1" id="KW-0175">Coiled coil</keyword>
<keyword evidence="4" id="KW-1185">Reference proteome</keyword>
<dbReference type="PROSITE" id="PS50994">
    <property type="entry name" value="INTEGRASE"/>
    <property type="match status" value="1"/>
</dbReference>
<dbReference type="Pfam" id="PF13276">
    <property type="entry name" value="HTH_21"/>
    <property type="match status" value="1"/>
</dbReference>
<dbReference type="GO" id="GO:0015074">
    <property type="term" value="P:DNA integration"/>
    <property type="evidence" value="ECO:0007669"/>
    <property type="project" value="InterPro"/>
</dbReference>
<dbReference type="Pfam" id="PF13333">
    <property type="entry name" value="rve_2"/>
    <property type="match status" value="1"/>
</dbReference>
<dbReference type="Pfam" id="PF00665">
    <property type="entry name" value="rve"/>
    <property type="match status" value="1"/>
</dbReference>